<name>A0ABV6YWL7_UNCC1</name>
<keyword evidence="1" id="KW-0812">Transmembrane</keyword>
<protein>
    <submittedName>
        <fullName evidence="2">Uncharacterized protein</fullName>
    </submittedName>
</protein>
<reference evidence="2 3" key="1">
    <citation type="submission" date="2024-09" db="EMBL/GenBank/DDBJ databases">
        <title>Laminarin stimulates single cell rates of sulfate reduction while oxygen inhibits transcriptomic activity in coastal marine sediment.</title>
        <authorList>
            <person name="Lindsay M."/>
            <person name="Orcutt B."/>
            <person name="Emerson D."/>
            <person name="Stepanauskas R."/>
            <person name="D'Angelo T."/>
        </authorList>
    </citation>
    <scope>NUCLEOTIDE SEQUENCE [LARGE SCALE GENOMIC DNA]</scope>
    <source>
        <strain evidence="2">SAG AM-311-K15</strain>
    </source>
</reference>
<evidence type="ECO:0000256" key="1">
    <source>
        <dbReference type="SAM" id="Phobius"/>
    </source>
</evidence>
<keyword evidence="1" id="KW-0472">Membrane</keyword>
<sequence>MLEPIKNREKFLRKSWLKLNQVENVSIIDVVKVQPPLWTLIAVTIFMLGIVYFWVFGFFHVATGAFMGGLTVISGQIMRTKRDWQYYNKYLDWEKIKEGENQNT</sequence>
<comment type="caution">
    <text evidence="2">The sequence shown here is derived from an EMBL/GenBank/DDBJ whole genome shotgun (WGS) entry which is preliminary data.</text>
</comment>
<feature type="transmembrane region" description="Helical" evidence="1">
    <location>
        <begin position="37"/>
        <end position="55"/>
    </location>
</feature>
<gene>
    <name evidence="2" type="ORF">ACFL27_10450</name>
</gene>
<evidence type="ECO:0000313" key="2">
    <source>
        <dbReference type="EMBL" id="MFC1850601.1"/>
    </source>
</evidence>
<organism evidence="2 3">
    <name type="scientific">candidate division CSSED10-310 bacterium</name>
    <dbReference type="NCBI Taxonomy" id="2855610"/>
    <lineage>
        <taxon>Bacteria</taxon>
        <taxon>Bacteria division CSSED10-310</taxon>
    </lineage>
</organism>
<proteinExistence type="predicted"/>
<keyword evidence="1" id="KW-1133">Transmembrane helix</keyword>
<dbReference type="EMBL" id="JBHPBY010000110">
    <property type="protein sequence ID" value="MFC1850601.1"/>
    <property type="molecule type" value="Genomic_DNA"/>
</dbReference>
<accession>A0ABV6YWL7</accession>
<dbReference type="Proteomes" id="UP001594351">
    <property type="component" value="Unassembled WGS sequence"/>
</dbReference>
<keyword evidence="3" id="KW-1185">Reference proteome</keyword>
<evidence type="ECO:0000313" key="3">
    <source>
        <dbReference type="Proteomes" id="UP001594351"/>
    </source>
</evidence>